<sequence length="284" mass="31231">MSTLCFDVGGMSIKYAKIKDDTSEIKIESIPTRVTENDNFILADILDVIERKLDSDIKKIAISTAGVVDSKKGEIVFAGPTIPNYTGTKIKETIEAKFSIPCIVENDVNAAAFGEYKYNKLKGDIFCMTVGTGVGGALIINDDIYTGNTGTAGEIGYMPLNNNYYQNLASTTYLLDSVEKKLNTRLNGLEIFERAKNNDKICLEAIDNLVDNLTTGMLNIIYILNPSVIVIGGGITAQKEYLENKILNSINKKIIDKKFKTEIKLAKLANSAGLYGMFYLSERI</sequence>
<reference evidence="1 2" key="1">
    <citation type="submission" date="2019-10" db="EMBL/GenBank/DDBJ databases">
        <authorList>
            <person name="Blom J."/>
        </authorList>
    </citation>
    <scope>NUCLEOTIDE SEQUENCE [LARGE SCALE GENOMIC DNA]</scope>
    <source>
        <strain evidence="1 2">ES3154-GLU</strain>
    </source>
</reference>
<dbReference type="Gene3D" id="3.30.420.40">
    <property type="match status" value="2"/>
</dbReference>
<dbReference type="PANTHER" id="PTHR18964">
    <property type="entry name" value="ROK (REPRESSOR, ORF, KINASE) FAMILY"/>
    <property type="match status" value="1"/>
</dbReference>
<organism evidence="1 2">
    <name type="scientific">Oceanivirga miroungae</name>
    <dbReference type="NCBI Taxonomy" id="1130046"/>
    <lineage>
        <taxon>Bacteria</taxon>
        <taxon>Fusobacteriati</taxon>
        <taxon>Fusobacteriota</taxon>
        <taxon>Fusobacteriia</taxon>
        <taxon>Fusobacteriales</taxon>
        <taxon>Leptotrichiaceae</taxon>
        <taxon>Oceanivirga</taxon>
    </lineage>
</organism>
<keyword evidence="1" id="KW-0418">Kinase</keyword>
<dbReference type="PANTHER" id="PTHR18964:SF165">
    <property type="entry name" value="BETA-GLUCOSIDE KINASE"/>
    <property type="match status" value="1"/>
</dbReference>
<dbReference type="InterPro" id="IPR000600">
    <property type="entry name" value="ROK"/>
</dbReference>
<dbReference type="Pfam" id="PF00480">
    <property type="entry name" value="ROK"/>
    <property type="match status" value="1"/>
</dbReference>
<dbReference type="SUPFAM" id="SSF53067">
    <property type="entry name" value="Actin-like ATPase domain"/>
    <property type="match status" value="1"/>
</dbReference>
<dbReference type="EMBL" id="CABWIB010000001">
    <property type="protein sequence ID" value="VWL85124.1"/>
    <property type="molecule type" value="Genomic_DNA"/>
</dbReference>
<keyword evidence="1" id="KW-0808">Transferase</keyword>
<dbReference type="InterPro" id="IPR043129">
    <property type="entry name" value="ATPase_NBD"/>
</dbReference>
<evidence type="ECO:0000313" key="2">
    <source>
        <dbReference type="Proteomes" id="UP000419017"/>
    </source>
</evidence>
<proteinExistence type="predicted"/>
<protein>
    <submittedName>
        <fullName evidence="1">ROK family glucokinase</fullName>
    </submittedName>
</protein>
<dbReference type="CDD" id="cd24068">
    <property type="entry name" value="ASKHA_NBD_ROK_FnNanK-like"/>
    <property type="match status" value="1"/>
</dbReference>
<dbReference type="RefSeq" id="WP_231679249.1">
    <property type="nucleotide sequence ID" value="NZ_CABWIB010000001.1"/>
</dbReference>
<evidence type="ECO:0000313" key="1">
    <source>
        <dbReference type="EMBL" id="VWL85124.1"/>
    </source>
</evidence>
<dbReference type="Proteomes" id="UP000419017">
    <property type="component" value="Unassembled WGS sequence"/>
</dbReference>
<name>A0A6I8M8I3_9FUSO</name>
<dbReference type="AlphaFoldDB" id="A0A6I8M8I3"/>
<gene>
    <name evidence="1" type="ORF">OMES3154_00406</name>
</gene>
<accession>A0A6I8M8I3</accession>
<dbReference type="GO" id="GO:0016301">
    <property type="term" value="F:kinase activity"/>
    <property type="evidence" value="ECO:0007669"/>
    <property type="project" value="UniProtKB-KW"/>
</dbReference>
<keyword evidence="2" id="KW-1185">Reference proteome</keyword>